<protein>
    <submittedName>
        <fullName evidence="1">Uncharacterized protein</fullName>
    </submittedName>
</protein>
<sequence>MAAGMEVAARLATEVGSSSDAGIGDRIQALEMVLPQWRSRRQRRARRRRWGGCVGGVGGLRRRLLASVAGDSGIGDGGRLAVAVTEETVAMSKDAAVEAGKELGVR</sequence>
<dbReference type="AlphaFoldDB" id="A0A8J8XVU4"/>
<proteinExistence type="predicted"/>
<organism evidence="1">
    <name type="scientific">Oryza sativa subsp. japonica</name>
    <name type="common">Rice</name>
    <dbReference type="NCBI Taxonomy" id="39947"/>
    <lineage>
        <taxon>Eukaryota</taxon>
        <taxon>Viridiplantae</taxon>
        <taxon>Streptophyta</taxon>
        <taxon>Embryophyta</taxon>
        <taxon>Tracheophyta</taxon>
        <taxon>Spermatophyta</taxon>
        <taxon>Magnoliopsida</taxon>
        <taxon>Liliopsida</taxon>
        <taxon>Poales</taxon>
        <taxon>Poaceae</taxon>
        <taxon>BOP clade</taxon>
        <taxon>Oryzoideae</taxon>
        <taxon>Oryzeae</taxon>
        <taxon>Oryzinae</taxon>
        <taxon>Oryza</taxon>
        <taxon>Oryza sativa</taxon>
    </lineage>
</organism>
<dbReference type="EMBL" id="CM000142">
    <property type="protein sequence ID" value="EEE63623.1"/>
    <property type="molecule type" value="Genomic_DNA"/>
</dbReference>
<gene>
    <name evidence="1" type="ORF">OsJ_18440</name>
</gene>
<name>A0A8J8XVU4_ORYSJ</name>
<reference evidence="1" key="1">
    <citation type="journal article" date="2005" name="PLoS Biol.">
        <title>The genomes of Oryza sativa: a history of duplications.</title>
        <authorList>
            <person name="Yu J."/>
            <person name="Wang J."/>
            <person name="Lin W."/>
            <person name="Li S."/>
            <person name="Li H."/>
            <person name="Zhou J."/>
            <person name="Ni P."/>
            <person name="Dong W."/>
            <person name="Hu S."/>
            <person name="Zeng C."/>
            <person name="Zhang J."/>
            <person name="Zhang Y."/>
            <person name="Li R."/>
            <person name="Xu Z."/>
            <person name="Li S."/>
            <person name="Li X."/>
            <person name="Zheng H."/>
            <person name="Cong L."/>
            <person name="Lin L."/>
            <person name="Yin J."/>
            <person name="Geng J."/>
            <person name="Li G."/>
            <person name="Shi J."/>
            <person name="Liu J."/>
            <person name="Lv H."/>
            <person name="Li J."/>
            <person name="Wang J."/>
            <person name="Deng Y."/>
            <person name="Ran L."/>
            <person name="Shi X."/>
            <person name="Wang X."/>
            <person name="Wu Q."/>
            <person name="Li C."/>
            <person name="Ren X."/>
            <person name="Wang J."/>
            <person name="Wang X."/>
            <person name="Li D."/>
            <person name="Liu D."/>
            <person name="Zhang X."/>
            <person name="Ji Z."/>
            <person name="Zhao W."/>
            <person name="Sun Y."/>
            <person name="Zhang Z."/>
            <person name="Bao J."/>
            <person name="Han Y."/>
            <person name="Dong L."/>
            <person name="Ji J."/>
            <person name="Chen P."/>
            <person name="Wu S."/>
            <person name="Liu J."/>
            <person name="Xiao Y."/>
            <person name="Bu D."/>
            <person name="Tan J."/>
            <person name="Yang L."/>
            <person name="Ye C."/>
            <person name="Zhang J."/>
            <person name="Xu J."/>
            <person name="Zhou Y."/>
            <person name="Yu Y."/>
            <person name="Zhang B."/>
            <person name="Zhuang S."/>
            <person name="Wei H."/>
            <person name="Liu B."/>
            <person name="Lei M."/>
            <person name="Yu H."/>
            <person name="Li Y."/>
            <person name="Xu H."/>
            <person name="Wei S."/>
            <person name="He X."/>
            <person name="Fang L."/>
            <person name="Zhang Z."/>
            <person name="Zhang Y."/>
            <person name="Huang X."/>
            <person name="Su Z."/>
            <person name="Tong W."/>
            <person name="Li J."/>
            <person name="Tong Z."/>
            <person name="Li S."/>
            <person name="Ye J."/>
            <person name="Wang L."/>
            <person name="Fang L."/>
            <person name="Lei T."/>
            <person name="Chen C."/>
            <person name="Chen H."/>
            <person name="Xu Z."/>
            <person name="Li H."/>
            <person name="Huang H."/>
            <person name="Zhang F."/>
            <person name="Xu H."/>
            <person name="Li N."/>
            <person name="Zhao C."/>
            <person name="Li S."/>
            <person name="Dong L."/>
            <person name="Huang Y."/>
            <person name="Li L."/>
            <person name="Xi Y."/>
            <person name="Qi Q."/>
            <person name="Li W."/>
            <person name="Zhang B."/>
            <person name="Hu W."/>
            <person name="Zhang Y."/>
            <person name="Tian X."/>
            <person name="Jiao Y."/>
            <person name="Liang X."/>
            <person name="Jin J."/>
            <person name="Gao L."/>
            <person name="Zheng W."/>
            <person name="Hao B."/>
            <person name="Liu S."/>
            <person name="Wang W."/>
            <person name="Yuan L."/>
            <person name="Cao M."/>
            <person name="McDermott J."/>
            <person name="Samudrala R."/>
            <person name="Wang J."/>
            <person name="Wong G.K."/>
            <person name="Yang H."/>
        </authorList>
    </citation>
    <scope>NUCLEOTIDE SEQUENCE [LARGE SCALE GENOMIC DNA]</scope>
</reference>
<accession>A0A8J8XVU4</accession>
<evidence type="ECO:0000313" key="1">
    <source>
        <dbReference type="EMBL" id="EEE63623.1"/>
    </source>
</evidence>
<dbReference type="Proteomes" id="UP000007752">
    <property type="component" value="Chromosome 5"/>
</dbReference>
<reference evidence="1" key="2">
    <citation type="submission" date="2008-12" db="EMBL/GenBank/DDBJ databases">
        <title>Improved gene annotation of the rice (Oryza sativa) genomes.</title>
        <authorList>
            <person name="Wang J."/>
            <person name="Li R."/>
            <person name="Fan W."/>
            <person name="Huang Q."/>
            <person name="Zhang J."/>
            <person name="Zhou Y."/>
            <person name="Hu Y."/>
            <person name="Zi S."/>
            <person name="Li J."/>
            <person name="Ni P."/>
            <person name="Zheng H."/>
            <person name="Zhang Y."/>
            <person name="Zhao M."/>
            <person name="Hao Q."/>
            <person name="McDermott J."/>
            <person name="Samudrala R."/>
            <person name="Kristiansen K."/>
            <person name="Wong G.K.-S."/>
        </authorList>
    </citation>
    <scope>NUCLEOTIDE SEQUENCE</scope>
</reference>